<dbReference type="InterPro" id="IPR048089">
    <property type="entry name" value="McdA"/>
</dbReference>
<organism evidence="2 3">
    <name type="scientific">Candidatus Arcanibacter lacustris</name>
    <dbReference type="NCBI Taxonomy" id="1607817"/>
    <lineage>
        <taxon>Bacteria</taxon>
        <taxon>Pseudomonadati</taxon>
        <taxon>Pseudomonadota</taxon>
        <taxon>Alphaproteobacteria</taxon>
        <taxon>Rickettsiales</taxon>
        <taxon>Candidatus Arcanibacter</taxon>
    </lineage>
</organism>
<gene>
    <name evidence="2" type="ORF">SZ25_00006</name>
</gene>
<dbReference type="NCBIfam" id="NF041546">
    <property type="entry name" value="ParA_partition"/>
    <property type="match status" value="1"/>
</dbReference>
<feature type="non-terminal residue" evidence="2">
    <location>
        <position position="180"/>
    </location>
</feature>
<evidence type="ECO:0000313" key="3">
    <source>
        <dbReference type="Proteomes" id="UP000033358"/>
    </source>
</evidence>
<dbReference type="InterPro" id="IPR002586">
    <property type="entry name" value="CobQ/CobB/MinD/ParA_Nub-bd_dom"/>
</dbReference>
<proteinExistence type="predicted"/>
<evidence type="ECO:0000313" key="2">
    <source>
        <dbReference type="EMBL" id="KKB96889.1"/>
    </source>
</evidence>
<dbReference type="InterPro" id="IPR027417">
    <property type="entry name" value="P-loop_NTPase"/>
</dbReference>
<dbReference type="SUPFAM" id="SSF52540">
    <property type="entry name" value="P-loop containing nucleoside triphosphate hydrolases"/>
    <property type="match status" value="1"/>
</dbReference>
<protein>
    <submittedName>
        <fullName evidence="2">CobQ/CobB/MinD/ParA nucleotide binding domain protein</fullName>
    </submittedName>
</protein>
<dbReference type="PANTHER" id="PTHR13696:SF96">
    <property type="entry name" value="COBQ_COBB_MIND_PARA NUCLEOTIDE BINDING DOMAIN-CONTAINING PROTEIN"/>
    <property type="match status" value="1"/>
</dbReference>
<dbReference type="InterPro" id="IPR050678">
    <property type="entry name" value="DNA_Partitioning_ATPase"/>
</dbReference>
<dbReference type="Gene3D" id="3.40.50.300">
    <property type="entry name" value="P-loop containing nucleotide triphosphate hydrolases"/>
    <property type="match status" value="1"/>
</dbReference>
<feature type="domain" description="CobQ/CobB/MinD/ParA nucleotide binding" evidence="1">
    <location>
        <begin position="6"/>
        <end position="159"/>
    </location>
</feature>
<dbReference type="Proteomes" id="UP000033358">
    <property type="component" value="Unassembled WGS sequence"/>
</dbReference>
<evidence type="ECO:0000259" key="1">
    <source>
        <dbReference type="Pfam" id="PF01656"/>
    </source>
</evidence>
<dbReference type="CDD" id="cd02042">
    <property type="entry name" value="ParAB_family"/>
    <property type="match status" value="1"/>
</dbReference>
<keyword evidence="3" id="KW-1185">Reference proteome</keyword>
<dbReference type="EMBL" id="JYHA01000004">
    <property type="protein sequence ID" value="KKB96889.1"/>
    <property type="molecule type" value="Genomic_DNA"/>
</dbReference>
<dbReference type="PIRSF" id="PIRSF009320">
    <property type="entry name" value="Nuc_binding_HP_1000"/>
    <property type="match status" value="1"/>
</dbReference>
<dbReference type="Pfam" id="PF01656">
    <property type="entry name" value="CbiA"/>
    <property type="match status" value="1"/>
</dbReference>
<dbReference type="PANTHER" id="PTHR13696">
    <property type="entry name" value="P-LOOP CONTAINING NUCLEOSIDE TRIPHOSPHATE HYDROLASE"/>
    <property type="match status" value="1"/>
</dbReference>
<accession>A0A0F5MQM9</accession>
<sequence>MSAKVITIAQQKGGSGKTTIAAHLAVAFSQAGKNVAIIDIDPQQTLTMWYNIRQEKLGQALNNLSFVTGSGWRVSNEISRLKNNHDIIIIDSQPHTDTEAKSAIRESDLVIIPVQPSPADLWASGATISLAEKENKDIAILLNRMSSNSKLAREIMEDVPYLLDNTLGNRVAFASCLMEG</sequence>
<dbReference type="AlphaFoldDB" id="A0A0F5MQM9"/>
<name>A0A0F5MQM9_9RICK</name>
<comment type="caution">
    <text evidence="2">The sequence shown here is derived from an EMBL/GenBank/DDBJ whole genome shotgun (WGS) entry which is preliminary data.</text>
</comment>
<reference evidence="2 3" key="1">
    <citation type="submission" date="2015-02" db="EMBL/GenBank/DDBJ databases">
        <title>Single cell genomics of a rare environmental alphaproteobacterium provides unique insights into Rickettsiaceae evolution.</title>
        <authorList>
            <person name="Martijn J."/>
            <person name="Schulz F."/>
            <person name="Zaremba-Niedzwiedzka K."/>
            <person name="Viklund J."/>
            <person name="Stepanauskas R."/>
            <person name="Andersson S.G.E."/>
            <person name="Horn M."/>
            <person name="Guy L."/>
            <person name="Ettema T.J.G."/>
        </authorList>
    </citation>
    <scope>NUCLEOTIDE SEQUENCE [LARGE SCALE GENOMIC DNA]</scope>
    <source>
        <strain evidence="2 3">SCGC AAA041-L04</strain>
    </source>
</reference>